<dbReference type="EMBL" id="AP012051">
    <property type="protein sequence ID" value="BAL81601.1"/>
    <property type="molecule type" value="Genomic_DNA"/>
</dbReference>
<sequence length="45" mass="5089">MVKSFFWDVEWIVSLSGFLAFHGANKISEEESHLLIRGGLTILPL</sequence>
<dbReference type="KEGG" id="cex:CSE_14750"/>
<keyword evidence="2" id="KW-1185">Reference proteome</keyword>
<evidence type="ECO:0000313" key="2">
    <source>
        <dbReference type="Proteomes" id="UP000004793"/>
    </source>
</evidence>
<organism evidence="1 2">
    <name type="scientific">Caldisericum exile (strain DSM 21853 / NBRC 104410 / AZM16c01)</name>
    <dbReference type="NCBI Taxonomy" id="511051"/>
    <lineage>
        <taxon>Bacteria</taxon>
        <taxon>Pseudomonadati</taxon>
        <taxon>Caldisericota/Cryosericota group</taxon>
        <taxon>Caldisericota</taxon>
        <taxon>Caldisericia</taxon>
        <taxon>Caldisericales</taxon>
        <taxon>Caldisericaceae</taxon>
        <taxon>Caldisericum</taxon>
    </lineage>
</organism>
<gene>
    <name evidence="1" type="ordered locus">CSE_14750</name>
</gene>
<evidence type="ECO:0000313" key="1">
    <source>
        <dbReference type="EMBL" id="BAL81601.1"/>
    </source>
</evidence>
<name>A0A7U6GFS6_CALEA</name>
<protein>
    <submittedName>
        <fullName evidence="1">Uncharacterized protein</fullName>
    </submittedName>
</protein>
<dbReference type="Proteomes" id="UP000004793">
    <property type="component" value="Chromosome"/>
</dbReference>
<dbReference type="AlphaFoldDB" id="A0A7U6GFS6"/>
<accession>A0A7U6GFS6</accession>
<proteinExistence type="predicted"/>
<reference evidence="1 2" key="1">
    <citation type="submission" date="2011-01" db="EMBL/GenBank/DDBJ databases">
        <title>Whole genome sequence of Caldisericum exile AZM16c01.</title>
        <authorList>
            <person name="Narita-Yamada S."/>
            <person name="Kawakoshi A."/>
            <person name="Nakamura S."/>
            <person name="Sasagawa M."/>
            <person name="Fukada J."/>
            <person name="Sekine M."/>
            <person name="Kato Y."/>
            <person name="Fukai R."/>
            <person name="Sasaki K."/>
            <person name="Hanamaki A."/>
            <person name="Narita H."/>
            <person name="Konno Y."/>
            <person name="Mori K."/>
            <person name="Yamazaki S."/>
            <person name="Suzuki K."/>
            <person name="Fujita N."/>
        </authorList>
    </citation>
    <scope>NUCLEOTIDE SEQUENCE [LARGE SCALE GENOMIC DNA]</scope>
    <source>
        <strain evidence="2">DSM 21853 / NBRC 104410 / AZM16c01</strain>
    </source>
</reference>